<keyword evidence="2" id="KW-1185">Reference proteome</keyword>
<organism evidence="1 2">
    <name type="scientific">Anopheles atroparvus</name>
    <name type="common">European mosquito</name>
    <dbReference type="NCBI Taxonomy" id="41427"/>
    <lineage>
        <taxon>Eukaryota</taxon>
        <taxon>Metazoa</taxon>
        <taxon>Ecdysozoa</taxon>
        <taxon>Arthropoda</taxon>
        <taxon>Hexapoda</taxon>
        <taxon>Insecta</taxon>
        <taxon>Pterygota</taxon>
        <taxon>Neoptera</taxon>
        <taxon>Endopterygota</taxon>
        <taxon>Diptera</taxon>
        <taxon>Nematocera</taxon>
        <taxon>Culicoidea</taxon>
        <taxon>Culicidae</taxon>
        <taxon>Anophelinae</taxon>
        <taxon>Anopheles</taxon>
    </lineage>
</organism>
<reference evidence="1" key="1">
    <citation type="submission" date="2024-04" db="UniProtKB">
        <authorList>
            <consortium name="EnsemblMetazoa"/>
        </authorList>
    </citation>
    <scope>IDENTIFICATION</scope>
    <source>
        <strain evidence="1">EBRO</strain>
    </source>
</reference>
<proteinExistence type="predicted"/>
<protein>
    <submittedName>
        <fullName evidence="1">Uncharacterized protein</fullName>
    </submittedName>
</protein>
<dbReference type="Proteomes" id="UP000075880">
    <property type="component" value="Unassembled WGS sequence"/>
</dbReference>
<evidence type="ECO:0000313" key="1">
    <source>
        <dbReference type="EnsemblMetazoa" id="ENSAATROPP003682"/>
    </source>
</evidence>
<sequence length="93" mass="10670">MSTRVASFKTSQIVAVNITIQDENGAELETIDENQRHLAFLLLFISFLYADNCKLFFIDVLFQNLFDSGIIGMMDLFKKHFPAMQFIILNDTS</sequence>
<evidence type="ECO:0000313" key="2">
    <source>
        <dbReference type="Proteomes" id="UP000075880"/>
    </source>
</evidence>
<dbReference type="AlphaFoldDB" id="A0AAG5CXS0"/>
<accession>A0AAG5CXS0</accession>
<name>A0AAG5CXS0_ANOAO</name>
<dbReference type="EnsemblMetazoa" id="ENSAATROPT003836">
    <property type="protein sequence ID" value="ENSAATROPP003682"/>
    <property type="gene ID" value="ENSAATROPG003034"/>
</dbReference>